<keyword evidence="2" id="KW-1185">Reference proteome</keyword>
<dbReference type="PANTHER" id="PTHR36423">
    <property type="entry name" value="AFR070WP"/>
    <property type="match status" value="1"/>
</dbReference>
<evidence type="ECO:0000313" key="1">
    <source>
        <dbReference type="EMBL" id="KAF9328998.1"/>
    </source>
</evidence>
<dbReference type="Gene3D" id="3.30.70.1240">
    <property type="entry name" value="DOPA-like domains"/>
    <property type="match status" value="1"/>
</dbReference>
<comment type="caution">
    <text evidence="1">The sequence shown here is derived from an EMBL/GenBank/DDBJ whole genome shotgun (WGS) entry which is preliminary data.</text>
</comment>
<reference evidence="1" key="1">
    <citation type="journal article" date="2020" name="Fungal Divers.">
        <title>Resolving the Mortierellaceae phylogeny through synthesis of multi-gene phylogenetics and phylogenomics.</title>
        <authorList>
            <person name="Vandepol N."/>
            <person name="Liber J."/>
            <person name="Desiro A."/>
            <person name="Na H."/>
            <person name="Kennedy M."/>
            <person name="Barry K."/>
            <person name="Grigoriev I.V."/>
            <person name="Miller A.N."/>
            <person name="O'Donnell K."/>
            <person name="Stajich J.E."/>
            <person name="Bonito G."/>
        </authorList>
    </citation>
    <scope>NUCLEOTIDE SEQUENCE</scope>
    <source>
        <strain evidence="1">NVP1</strain>
    </source>
</reference>
<dbReference type="Proteomes" id="UP000696485">
    <property type="component" value="Unassembled WGS sequence"/>
</dbReference>
<dbReference type="InterPro" id="IPR014980">
    <property type="entry name" value="DOPA_dioxygen"/>
</dbReference>
<dbReference type="Pfam" id="PF08883">
    <property type="entry name" value="DOPA_dioxygen"/>
    <property type="match status" value="1"/>
</dbReference>
<gene>
    <name evidence="1" type="ORF">BG006_007903</name>
</gene>
<sequence>MSVATVTTATQVADLAASTMSLSLSSQSSADSLRSTIAAEVKEYHFHLYYFQNNAKSRESAVAIRNKLGELVDQGYVTAVPQTIHGGVFPGPAGPHVIGSFEVWCPIEGFARAFSWFTLNRGNHSVLVHPLTKEQLLDHTTRAIWMGQSLPLDFEIFKQNVLDDYPVEYPELGLGYSAKDAIVA</sequence>
<protein>
    <recommendedName>
        <fullName evidence="3">DOPA 4,5-dioxygenase</fullName>
    </recommendedName>
</protein>
<name>A0A9P5SGH1_9FUNG</name>
<dbReference type="AlphaFoldDB" id="A0A9P5SGH1"/>
<dbReference type="InterPro" id="IPR023389">
    <property type="entry name" value="DOPA-like_sf"/>
</dbReference>
<dbReference type="SUPFAM" id="SSF143410">
    <property type="entry name" value="DOPA-like"/>
    <property type="match status" value="1"/>
</dbReference>
<evidence type="ECO:0008006" key="3">
    <source>
        <dbReference type="Google" id="ProtNLM"/>
    </source>
</evidence>
<dbReference type="PANTHER" id="PTHR36423:SF2">
    <property type="entry name" value="AFR070WP"/>
    <property type="match status" value="1"/>
</dbReference>
<evidence type="ECO:0000313" key="2">
    <source>
        <dbReference type="Proteomes" id="UP000696485"/>
    </source>
</evidence>
<proteinExistence type="predicted"/>
<accession>A0A9P5SGH1</accession>
<dbReference type="EMBL" id="JAAAUY010000514">
    <property type="protein sequence ID" value="KAF9328998.1"/>
    <property type="molecule type" value="Genomic_DNA"/>
</dbReference>
<organism evidence="1 2">
    <name type="scientific">Podila minutissima</name>
    <dbReference type="NCBI Taxonomy" id="64525"/>
    <lineage>
        <taxon>Eukaryota</taxon>
        <taxon>Fungi</taxon>
        <taxon>Fungi incertae sedis</taxon>
        <taxon>Mucoromycota</taxon>
        <taxon>Mortierellomycotina</taxon>
        <taxon>Mortierellomycetes</taxon>
        <taxon>Mortierellales</taxon>
        <taxon>Mortierellaceae</taxon>
        <taxon>Podila</taxon>
    </lineage>
</organism>